<dbReference type="CDD" id="cd00221">
    <property type="entry name" value="Vsr"/>
    <property type="match status" value="1"/>
</dbReference>
<evidence type="ECO:0000256" key="4">
    <source>
        <dbReference type="ARBA" id="ARBA00022801"/>
    </source>
</evidence>
<protein>
    <submittedName>
        <fullName evidence="7">DNA mismatch endonuclease, patch repair protein</fullName>
    </submittedName>
</protein>
<evidence type="ECO:0000256" key="2">
    <source>
        <dbReference type="ARBA" id="ARBA00022759"/>
    </source>
</evidence>
<dbReference type="OrthoDB" id="9801520at2"/>
<dbReference type="Proteomes" id="UP000199643">
    <property type="component" value="Unassembled WGS sequence"/>
</dbReference>
<evidence type="ECO:0000313" key="8">
    <source>
        <dbReference type="Proteomes" id="UP000199643"/>
    </source>
</evidence>
<dbReference type="NCBIfam" id="TIGR00632">
    <property type="entry name" value="vsr"/>
    <property type="match status" value="1"/>
</dbReference>
<dbReference type="GO" id="GO:0016787">
    <property type="term" value="F:hydrolase activity"/>
    <property type="evidence" value="ECO:0007669"/>
    <property type="project" value="UniProtKB-KW"/>
</dbReference>
<dbReference type="RefSeq" id="WP_090501318.1">
    <property type="nucleotide sequence ID" value="NZ_FNCH01000011.1"/>
</dbReference>
<dbReference type="EMBL" id="FNCH01000011">
    <property type="protein sequence ID" value="SDG83005.1"/>
    <property type="molecule type" value="Genomic_DNA"/>
</dbReference>
<gene>
    <name evidence="7" type="ORF">SAMN05421827_111197</name>
</gene>
<evidence type="ECO:0000256" key="6">
    <source>
        <dbReference type="ARBA" id="ARBA00029466"/>
    </source>
</evidence>
<keyword evidence="2 7" id="KW-0255">Endonuclease</keyword>
<reference evidence="8" key="1">
    <citation type="submission" date="2016-10" db="EMBL/GenBank/DDBJ databases">
        <authorList>
            <person name="Varghese N."/>
            <person name="Submissions S."/>
        </authorList>
    </citation>
    <scope>NUCLEOTIDE SEQUENCE [LARGE SCALE GENOMIC DNA]</scope>
    <source>
        <strain evidence="8">DSM 17933</strain>
    </source>
</reference>
<keyword evidence="5" id="KW-0234">DNA repair</keyword>
<evidence type="ECO:0000256" key="3">
    <source>
        <dbReference type="ARBA" id="ARBA00022763"/>
    </source>
</evidence>
<proteinExistence type="inferred from homology"/>
<dbReference type="GO" id="GO:0006298">
    <property type="term" value="P:mismatch repair"/>
    <property type="evidence" value="ECO:0007669"/>
    <property type="project" value="InterPro"/>
</dbReference>
<dbReference type="STRING" id="405671.SAMN05421827_111197"/>
<keyword evidence="8" id="KW-1185">Reference proteome</keyword>
<dbReference type="Gene3D" id="3.40.960.10">
    <property type="entry name" value="VSR Endonuclease"/>
    <property type="match status" value="1"/>
</dbReference>
<evidence type="ECO:0000256" key="5">
    <source>
        <dbReference type="ARBA" id="ARBA00023204"/>
    </source>
</evidence>
<sequence>MAAKSYQGDKEVIKVPRFEQAGGFHTTADRSKTMANIQGKNTKPELLLRKALWASGIRFRTHVKNMPGKPDIVIQKYRLAILVDGSFWHGFQWEKKKLTIKSNAEYWIPKIERNIQRDRINQRLLEEAGYTVIRFWDHDIKSDLNKCLNQVWLYIVSAKDMPIPELS</sequence>
<dbReference type="InterPro" id="IPR011335">
    <property type="entry name" value="Restrct_endonuc-II-like"/>
</dbReference>
<organism evidence="7 8">
    <name type="scientific">Pedobacter terrae</name>
    <dbReference type="NCBI Taxonomy" id="405671"/>
    <lineage>
        <taxon>Bacteria</taxon>
        <taxon>Pseudomonadati</taxon>
        <taxon>Bacteroidota</taxon>
        <taxon>Sphingobacteriia</taxon>
        <taxon>Sphingobacteriales</taxon>
        <taxon>Sphingobacteriaceae</taxon>
        <taxon>Pedobacter</taxon>
    </lineage>
</organism>
<dbReference type="GO" id="GO:0004519">
    <property type="term" value="F:endonuclease activity"/>
    <property type="evidence" value="ECO:0007669"/>
    <property type="project" value="UniProtKB-KW"/>
</dbReference>
<comment type="similarity">
    <text evidence="6">Belongs to the Vsr family.</text>
</comment>
<dbReference type="Pfam" id="PF03852">
    <property type="entry name" value="Vsr"/>
    <property type="match status" value="1"/>
</dbReference>
<dbReference type="InterPro" id="IPR004603">
    <property type="entry name" value="DNA_mismatch_endonuc_vsr"/>
</dbReference>
<accession>A0A1G7XFH5</accession>
<keyword evidence="1" id="KW-0540">Nuclease</keyword>
<keyword evidence="3" id="KW-0227">DNA damage</keyword>
<evidence type="ECO:0000256" key="1">
    <source>
        <dbReference type="ARBA" id="ARBA00022722"/>
    </source>
</evidence>
<keyword evidence="4" id="KW-0378">Hydrolase</keyword>
<name>A0A1G7XFH5_9SPHI</name>
<evidence type="ECO:0000313" key="7">
    <source>
        <dbReference type="EMBL" id="SDG83005.1"/>
    </source>
</evidence>
<dbReference type="AlphaFoldDB" id="A0A1G7XFH5"/>
<dbReference type="SUPFAM" id="SSF52980">
    <property type="entry name" value="Restriction endonuclease-like"/>
    <property type="match status" value="1"/>
</dbReference>